<dbReference type="PANTHER" id="PTHR34202">
    <property type="entry name" value="UPF0548 PROTEIN"/>
    <property type="match status" value="1"/>
</dbReference>
<dbReference type="Pfam" id="PF09348">
    <property type="entry name" value="DUF1990"/>
    <property type="match status" value="1"/>
</dbReference>
<evidence type="ECO:0000313" key="3">
    <source>
        <dbReference type="Proteomes" id="UP000237911"/>
    </source>
</evidence>
<name>A0A9X7IJ11_9MYCO</name>
<dbReference type="RefSeq" id="WP_065152434.1">
    <property type="nucleotide sequence ID" value="NZ_CP092430.2"/>
</dbReference>
<dbReference type="AlphaFoldDB" id="A0A9X7IJ11"/>
<evidence type="ECO:0000313" key="2">
    <source>
        <dbReference type="EMBL" id="PQM50142.1"/>
    </source>
</evidence>
<evidence type="ECO:0000259" key="1">
    <source>
        <dbReference type="Pfam" id="PF09348"/>
    </source>
</evidence>
<gene>
    <name evidence="2" type="ORF">C5U48_21665</name>
</gene>
<reference evidence="2 3" key="1">
    <citation type="submission" date="2018-02" db="EMBL/GenBank/DDBJ databases">
        <title>Draft genome sequence of Mycobacterium virginiense isolated from mud of a swine farm in Japan.</title>
        <authorList>
            <person name="Ohya K."/>
        </authorList>
    </citation>
    <scope>NUCLEOTIDE SEQUENCE [LARGE SCALE GENOMIC DNA]</scope>
    <source>
        <strain evidence="2 3">GF75</strain>
    </source>
</reference>
<organism evidence="2 3">
    <name type="scientific">Mycolicibacter virginiensis</name>
    <dbReference type="NCBI Taxonomy" id="1795032"/>
    <lineage>
        <taxon>Bacteria</taxon>
        <taxon>Bacillati</taxon>
        <taxon>Actinomycetota</taxon>
        <taxon>Actinomycetes</taxon>
        <taxon>Mycobacteriales</taxon>
        <taxon>Mycobacteriaceae</taxon>
        <taxon>Mycolicibacter</taxon>
    </lineage>
</organism>
<dbReference type="InterPro" id="IPR018960">
    <property type="entry name" value="DUF1990"/>
</dbReference>
<keyword evidence="3" id="KW-1185">Reference proteome</keyword>
<dbReference type="PIRSF" id="PIRSF010260">
    <property type="entry name" value="UCP010260"/>
    <property type="match status" value="1"/>
</dbReference>
<accession>A0A9X7IJ11</accession>
<protein>
    <submittedName>
        <fullName evidence="2">DUF1990 domain-containing protein</fullName>
    </submittedName>
</protein>
<dbReference type="PANTHER" id="PTHR34202:SF1">
    <property type="entry name" value="UPF0548 PROTEIN"/>
    <property type="match status" value="1"/>
</dbReference>
<sequence>MDLSTLRGLPLTYPEVGATAATLPAGYHHLDLTAPIGTGRRRFEEAGAAVLRWGMLRGAGLGVRVHADSDVATVDAVARVRLGVLSAPCRVVYVVNEPDRRGFAYGTLAGHPESGEELFAVRYDPTDETVYAQVRAFSRPATWWIKAAGPIGRLAQRTIAKRYLRAV</sequence>
<dbReference type="EMBL" id="PUEV01000109">
    <property type="protein sequence ID" value="PQM50142.1"/>
    <property type="molecule type" value="Genomic_DNA"/>
</dbReference>
<feature type="domain" description="DUF1990" evidence="1">
    <location>
        <begin position="12"/>
        <end position="166"/>
    </location>
</feature>
<dbReference type="Proteomes" id="UP000237911">
    <property type="component" value="Unassembled WGS sequence"/>
</dbReference>
<comment type="caution">
    <text evidence="2">The sequence shown here is derived from an EMBL/GenBank/DDBJ whole genome shotgun (WGS) entry which is preliminary data.</text>
</comment>
<dbReference type="InterPro" id="IPR014457">
    <property type="entry name" value="UCP010260"/>
</dbReference>
<proteinExistence type="predicted"/>